<name>A0AAD9QA71_ACRCE</name>
<reference evidence="1" key="2">
    <citation type="journal article" date="2023" name="Science">
        <title>Genomic signatures of disease resistance in endangered staghorn corals.</title>
        <authorList>
            <person name="Vollmer S.V."/>
            <person name="Selwyn J.D."/>
            <person name="Despard B.A."/>
            <person name="Roesel C.L."/>
        </authorList>
    </citation>
    <scope>NUCLEOTIDE SEQUENCE</scope>
    <source>
        <strain evidence="1">K2</strain>
    </source>
</reference>
<dbReference type="AlphaFoldDB" id="A0AAD9QA71"/>
<evidence type="ECO:0000313" key="2">
    <source>
        <dbReference type="Proteomes" id="UP001249851"/>
    </source>
</evidence>
<protein>
    <submittedName>
        <fullName evidence="1">Uncharacterized protein</fullName>
    </submittedName>
</protein>
<comment type="caution">
    <text evidence="1">The sequence shown here is derived from an EMBL/GenBank/DDBJ whole genome shotgun (WGS) entry which is preliminary data.</text>
</comment>
<organism evidence="1 2">
    <name type="scientific">Acropora cervicornis</name>
    <name type="common">Staghorn coral</name>
    <dbReference type="NCBI Taxonomy" id="6130"/>
    <lineage>
        <taxon>Eukaryota</taxon>
        <taxon>Metazoa</taxon>
        <taxon>Cnidaria</taxon>
        <taxon>Anthozoa</taxon>
        <taxon>Hexacorallia</taxon>
        <taxon>Scleractinia</taxon>
        <taxon>Astrocoeniina</taxon>
        <taxon>Acroporidae</taxon>
        <taxon>Acropora</taxon>
    </lineage>
</organism>
<accession>A0AAD9QA71</accession>
<evidence type="ECO:0000313" key="1">
    <source>
        <dbReference type="EMBL" id="KAK2557527.1"/>
    </source>
</evidence>
<dbReference type="Proteomes" id="UP001249851">
    <property type="component" value="Unassembled WGS sequence"/>
</dbReference>
<gene>
    <name evidence="1" type="ORF">P5673_020278</name>
</gene>
<sequence>MLDVSDVISGVRYVNIIDMSLKRKMPEITGNQLAGGRQITKQSKGMPIGDAVGCADKCMFDGKSELRGNEGLCTKGRVGEEGDEGDNGADDWLVFDCGDDRAVVVEGPDEARAVPFEAVLSSGWLDDAVPTCEIDKKRDDRN</sequence>
<keyword evidence="2" id="KW-1185">Reference proteome</keyword>
<dbReference type="EMBL" id="JARQWQ010000049">
    <property type="protein sequence ID" value="KAK2557527.1"/>
    <property type="molecule type" value="Genomic_DNA"/>
</dbReference>
<proteinExistence type="predicted"/>
<reference evidence="1" key="1">
    <citation type="journal article" date="2023" name="G3 (Bethesda)">
        <title>Whole genome assembly and annotation of the endangered Caribbean coral Acropora cervicornis.</title>
        <authorList>
            <person name="Selwyn J.D."/>
            <person name="Vollmer S.V."/>
        </authorList>
    </citation>
    <scope>NUCLEOTIDE SEQUENCE</scope>
    <source>
        <strain evidence="1">K2</strain>
    </source>
</reference>